<organism evidence="2 3">
    <name type="scientific">Cadophora malorum</name>
    <dbReference type="NCBI Taxonomy" id="108018"/>
    <lineage>
        <taxon>Eukaryota</taxon>
        <taxon>Fungi</taxon>
        <taxon>Dikarya</taxon>
        <taxon>Ascomycota</taxon>
        <taxon>Pezizomycotina</taxon>
        <taxon>Leotiomycetes</taxon>
        <taxon>Helotiales</taxon>
        <taxon>Ploettnerulaceae</taxon>
        <taxon>Cadophora</taxon>
    </lineage>
</organism>
<evidence type="ECO:0000256" key="1">
    <source>
        <dbReference type="SAM" id="SignalP"/>
    </source>
</evidence>
<feature type="chain" id="PRO_5034760602" evidence="1">
    <location>
        <begin position="20"/>
        <end position="269"/>
    </location>
</feature>
<evidence type="ECO:0000313" key="3">
    <source>
        <dbReference type="Proteomes" id="UP000664132"/>
    </source>
</evidence>
<accession>A0A8H7T1Y2</accession>
<feature type="signal peptide" evidence="1">
    <location>
        <begin position="1"/>
        <end position="19"/>
    </location>
</feature>
<dbReference type="OrthoDB" id="10255963at2759"/>
<reference evidence="2" key="1">
    <citation type="submission" date="2021-02" db="EMBL/GenBank/DDBJ databases">
        <title>Genome sequence Cadophora malorum strain M34.</title>
        <authorList>
            <person name="Stefanovic E."/>
            <person name="Vu D."/>
            <person name="Scully C."/>
            <person name="Dijksterhuis J."/>
            <person name="Roader J."/>
            <person name="Houbraken J."/>
        </authorList>
    </citation>
    <scope>NUCLEOTIDE SEQUENCE</scope>
    <source>
        <strain evidence="2">M34</strain>
    </source>
</reference>
<gene>
    <name evidence="2" type="ORF">IFR04_015907</name>
</gene>
<name>A0A8H7T1Y2_9HELO</name>
<proteinExistence type="predicted"/>
<evidence type="ECO:0000313" key="2">
    <source>
        <dbReference type="EMBL" id="KAG4410960.1"/>
    </source>
</evidence>
<comment type="caution">
    <text evidence="2">The sequence shown here is derived from an EMBL/GenBank/DDBJ whole genome shotgun (WGS) entry which is preliminary data.</text>
</comment>
<protein>
    <submittedName>
        <fullName evidence="2">Uncharacterized protein</fullName>
    </submittedName>
</protein>
<dbReference type="AlphaFoldDB" id="A0A8H7T1Y2"/>
<keyword evidence="1" id="KW-0732">Signal</keyword>
<dbReference type="Proteomes" id="UP000664132">
    <property type="component" value="Unassembled WGS sequence"/>
</dbReference>
<sequence length="269" mass="29881">MLAIFALAALGAFTSAVFANTPIDNSVFVNEPLTAVKSAAPLWHFDTKTCFPTAAVQPDGSKTKNLTEDACMILGPLNQGCPAQAKQTQQAQLSTSFPTYYTIRKCDKDASWRVVYDVFFQKDTGHPYDWEWAAVKFVQNADGLYVRDGVWLEQDGNRPYVTWGNIPNTFDGDADKFQNSNKNRDHPKAYFGKWKHHVDVVFNDKFANDCLGAIVNKKDYHSDDYAYYAADNLITGLAVPTSYTYGNADSVPQAFEAGGKYDICGTVFP</sequence>
<keyword evidence="3" id="KW-1185">Reference proteome</keyword>
<dbReference type="EMBL" id="JAFJYH010000549">
    <property type="protein sequence ID" value="KAG4410960.1"/>
    <property type="molecule type" value="Genomic_DNA"/>
</dbReference>